<evidence type="ECO:0000313" key="3">
    <source>
        <dbReference type="Proteomes" id="UP000548476"/>
    </source>
</evidence>
<comment type="caution">
    <text evidence="2">The sequence shown here is derived from an EMBL/GenBank/DDBJ whole genome shotgun (WGS) entry which is preliminary data.</text>
</comment>
<accession>A0A841FL59</accession>
<name>A0A841FL59_9ACTN</name>
<evidence type="ECO:0000256" key="1">
    <source>
        <dbReference type="SAM" id="MobiDB-lite"/>
    </source>
</evidence>
<protein>
    <submittedName>
        <fullName evidence="2">Uncharacterized protein</fullName>
    </submittedName>
</protein>
<feature type="compositionally biased region" description="Basic residues" evidence="1">
    <location>
        <begin position="89"/>
        <end position="98"/>
    </location>
</feature>
<dbReference type="AlphaFoldDB" id="A0A841FL59"/>
<dbReference type="EMBL" id="JACHGT010000002">
    <property type="protein sequence ID" value="MBB6033369.1"/>
    <property type="molecule type" value="Genomic_DNA"/>
</dbReference>
<feature type="compositionally biased region" description="Low complexity" evidence="1">
    <location>
        <begin position="63"/>
        <end position="79"/>
    </location>
</feature>
<organism evidence="2 3">
    <name type="scientific">Phytomonospora endophytica</name>
    <dbReference type="NCBI Taxonomy" id="714109"/>
    <lineage>
        <taxon>Bacteria</taxon>
        <taxon>Bacillati</taxon>
        <taxon>Actinomycetota</taxon>
        <taxon>Actinomycetes</taxon>
        <taxon>Micromonosporales</taxon>
        <taxon>Micromonosporaceae</taxon>
        <taxon>Phytomonospora</taxon>
    </lineage>
</organism>
<gene>
    <name evidence="2" type="ORF">HNR73_001216</name>
</gene>
<feature type="compositionally biased region" description="Low complexity" evidence="1">
    <location>
        <begin position="38"/>
        <end position="49"/>
    </location>
</feature>
<dbReference type="Proteomes" id="UP000548476">
    <property type="component" value="Unassembled WGS sequence"/>
</dbReference>
<evidence type="ECO:0000313" key="2">
    <source>
        <dbReference type="EMBL" id="MBB6033369.1"/>
    </source>
</evidence>
<sequence>MSLASLAPAGRGPGRGGPPRVSLARARPRGLGTWPRFGALAGDPAPAAGRSPIPCRKGGFVRAAPTSTGSSSSPTNAGNRVCSPTKTGNPRRRPHKREPRFVRPRGPGTPAAAILPSVSLASRPTRARVPKTRPGERESRFAWPAADLAYASASPGFASRSPWVACRSAVARRASPVSLAHAGPGPETRPRERESRFACPLTPGTRPQPSRSQRVSLRLPAHAGDPAAAVSPTACLASIAHAGKEFWP</sequence>
<feature type="region of interest" description="Disordered" evidence="1">
    <location>
        <begin position="178"/>
        <end position="229"/>
    </location>
</feature>
<proteinExistence type="predicted"/>
<feature type="region of interest" description="Disordered" evidence="1">
    <location>
        <begin position="1"/>
        <end position="113"/>
    </location>
</feature>
<keyword evidence="3" id="KW-1185">Reference proteome</keyword>
<reference evidence="2 3" key="1">
    <citation type="submission" date="2020-08" db="EMBL/GenBank/DDBJ databases">
        <title>Genomic Encyclopedia of Type Strains, Phase IV (KMG-IV): sequencing the most valuable type-strain genomes for metagenomic binning, comparative biology and taxonomic classification.</title>
        <authorList>
            <person name="Goeker M."/>
        </authorList>
    </citation>
    <scope>NUCLEOTIDE SEQUENCE [LARGE SCALE GENOMIC DNA]</scope>
    <source>
        <strain evidence="2 3">YIM 65646</strain>
    </source>
</reference>
<feature type="compositionally biased region" description="Polar residues" evidence="1">
    <location>
        <begin position="205"/>
        <end position="215"/>
    </location>
</feature>